<sequence length="65" mass="7772">MAKYLLKFEVVSRHPRSDGHIEDEFETTINVWPWEDVNREIEKKIENLHPVGYWSDLDLISCTKL</sequence>
<dbReference type="EMBL" id="MN882610">
    <property type="protein sequence ID" value="QHS01565.1"/>
    <property type="molecule type" value="Genomic_DNA"/>
</dbReference>
<evidence type="ECO:0000313" key="1">
    <source>
        <dbReference type="EMBL" id="QHS01565.1"/>
    </source>
</evidence>
<reference evidence="2" key="1">
    <citation type="submission" date="2019-12" db="EMBL/GenBank/DDBJ databases">
        <authorList>
            <person name="Wang K."/>
            <person name="Tamayo M.G."/>
            <person name="Penner T.V."/>
            <person name="Cook B.W.M."/>
            <person name="Court D.A."/>
            <person name="Theriault S.S."/>
        </authorList>
    </citation>
    <scope>NUCLEOTIDE SEQUENCE [LARGE SCALE GENOMIC DNA]</scope>
</reference>
<evidence type="ECO:0000313" key="2">
    <source>
        <dbReference type="Proteomes" id="UP000465071"/>
    </source>
</evidence>
<proteinExistence type="predicted"/>
<keyword evidence="2" id="KW-1185">Reference proteome</keyword>
<organism evidence="1 2">
    <name type="scientific">Enterobacter phage vB_EclM_CIP9</name>
    <dbReference type="NCBI Taxonomy" id="2696340"/>
    <lineage>
        <taxon>Viruses</taxon>
        <taxon>Duplodnaviria</taxon>
        <taxon>Heunggongvirae</taxon>
        <taxon>Uroviricota</taxon>
        <taxon>Caudoviricetes</taxon>
        <taxon>Pantevenvirales</taxon>
        <taxon>Straboviridae</taxon>
        <taxon>Tevenvirinae</taxon>
        <taxon>Kanagawavirus</taxon>
        <taxon>Kanagawavirus cipnine</taxon>
    </lineage>
</organism>
<name>A0A6B9XZ92_9CAUD</name>
<dbReference type="Proteomes" id="UP000465071">
    <property type="component" value="Segment"/>
</dbReference>
<gene>
    <name evidence="1" type="ORF">CPT_CIP9_029</name>
</gene>
<protein>
    <submittedName>
        <fullName evidence="1">Uncharacterized protein</fullName>
    </submittedName>
</protein>
<accession>A0A6B9XZ92</accession>